<dbReference type="InParanoid" id="A0A0C2SUJ7"/>
<sequence>MSTSRLAISCYCIPPTSHLYSNMVNPSQDPTQNPGILLAVVSIHRLRWLNVIHAR</sequence>
<evidence type="ECO:0000313" key="1">
    <source>
        <dbReference type="EMBL" id="KIL67075.1"/>
    </source>
</evidence>
<dbReference type="Proteomes" id="UP000054549">
    <property type="component" value="Unassembled WGS sequence"/>
</dbReference>
<dbReference type="HOGENOM" id="CLU_3031850_0_0_1"/>
<reference evidence="1 2" key="1">
    <citation type="submission" date="2014-04" db="EMBL/GenBank/DDBJ databases">
        <title>Evolutionary Origins and Diversification of the Mycorrhizal Mutualists.</title>
        <authorList>
            <consortium name="DOE Joint Genome Institute"/>
            <consortium name="Mycorrhizal Genomics Consortium"/>
            <person name="Kohler A."/>
            <person name="Kuo A."/>
            <person name="Nagy L.G."/>
            <person name="Floudas D."/>
            <person name="Copeland A."/>
            <person name="Barry K.W."/>
            <person name="Cichocki N."/>
            <person name="Veneault-Fourrey C."/>
            <person name="LaButti K."/>
            <person name="Lindquist E.A."/>
            <person name="Lipzen A."/>
            <person name="Lundell T."/>
            <person name="Morin E."/>
            <person name="Murat C."/>
            <person name="Riley R."/>
            <person name="Ohm R."/>
            <person name="Sun H."/>
            <person name="Tunlid A."/>
            <person name="Henrissat B."/>
            <person name="Grigoriev I.V."/>
            <person name="Hibbett D.S."/>
            <person name="Martin F."/>
        </authorList>
    </citation>
    <scope>NUCLEOTIDE SEQUENCE [LARGE SCALE GENOMIC DNA]</scope>
    <source>
        <strain evidence="1 2">Koide BX008</strain>
    </source>
</reference>
<proteinExistence type="predicted"/>
<gene>
    <name evidence="1" type="ORF">M378DRAFT_160051</name>
</gene>
<organism evidence="1 2">
    <name type="scientific">Amanita muscaria (strain Koide BX008)</name>
    <dbReference type="NCBI Taxonomy" id="946122"/>
    <lineage>
        <taxon>Eukaryota</taxon>
        <taxon>Fungi</taxon>
        <taxon>Dikarya</taxon>
        <taxon>Basidiomycota</taxon>
        <taxon>Agaricomycotina</taxon>
        <taxon>Agaricomycetes</taxon>
        <taxon>Agaricomycetidae</taxon>
        <taxon>Agaricales</taxon>
        <taxon>Pluteineae</taxon>
        <taxon>Amanitaceae</taxon>
        <taxon>Amanita</taxon>
    </lineage>
</organism>
<protein>
    <submittedName>
        <fullName evidence="1">Uncharacterized protein</fullName>
    </submittedName>
</protein>
<accession>A0A0C2SUJ7</accession>
<dbReference type="AlphaFoldDB" id="A0A0C2SUJ7"/>
<name>A0A0C2SUJ7_AMAMK</name>
<evidence type="ECO:0000313" key="2">
    <source>
        <dbReference type="Proteomes" id="UP000054549"/>
    </source>
</evidence>
<keyword evidence="2" id="KW-1185">Reference proteome</keyword>
<dbReference type="EMBL" id="KN818233">
    <property type="protein sequence ID" value="KIL67075.1"/>
    <property type="molecule type" value="Genomic_DNA"/>
</dbReference>